<feature type="region of interest" description="Disordered" evidence="1">
    <location>
        <begin position="283"/>
        <end position="344"/>
    </location>
</feature>
<evidence type="ECO:0000256" key="2">
    <source>
        <dbReference type="SAM" id="SignalP"/>
    </source>
</evidence>
<keyword evidence="2" id="KW-0732">Signal</keyword>
<sequence>MIFIFIVINIFSSQEEDEEEDDDENDDDDDEEDEEGAEESDEIESQPEDKTAKEKFETDGLSVVPEETEDSASNAEHSPPPLPPPGFQNLERRLEEFKGTLPPCLRINSIHPFTAAASIDTELFPNLTVSEVIEEAVKSNTDLVGVRLLESCLYLSTKDRNSLDSLLARGITLRTVKLTLHDVSAGTVVLSLSGVPYQLTDKELTRVLSQFGPVIGVIERRLYRSVDTGERIARIRPAGTLPKKLYVLGSEISLRPIPHQELARMSMQQTAPKPLLKIRIQNGPVEPSRDTAGTSATNQSTSTSEDQSSLGATPPAQPAAATVSTTATNTPPTNSSDPSTPCRIFPQILSSTHSLSKLDEKCQSAPGTPGSTTGRSPGSVRRGHSDTEMKKGRRTTIRRGPSPSSSSEQETGAPPATPLLPKSQRNRKTSVLSRKNIELEEPRERSVSLSSKGSFRRKMSMTGRETGKIPWCACWGNGCL</sequence>
<evidence type="ECO:0000313" key="4">
    <source>
        <dbReference type="Proteomes" id="UP001461498"/>
    </source>
</evidence>
<gene>
    <name evidence="3" type="ORF">O3M35_002013</name>
</gene>
<organism evidence="3 4">
    <name type="scientific">Rhynocoris fuscipes</name>
    <dbReference type="NCBI Taxonomy" id="488301"/>
    <lineage>
        <taxon>Eukaryota</taxon>
        <taxon>Metazoa</taxon>
        <taxon>Ecdysozoa</taxon>
        <taxon>Arthropoda</taxon>
        <taxon>Hexapoda</taxon>
        <taxon>Insecta</taxon>
        <taxon>Pterygota</taxon>
        <taxon>Neoptera</taxon>
        <taxon>Paraneoptera</taxon>
        <taxon>Hemiptera</taxon>
        <taxon>Heteroptera</taxon>
        <taxon>Panheteroptera</taxon>
        <taxon>Cimicomorpha</taxon>
        <taxon>Reduviidae</taxon>
        <taxon>Harpactorinae</taxon>
        <taxon>Harpactorini</taxon>
        <taxon>Rhynocoris</taxon>
    </lineage>
</organism>
<keyword evidence="4" id="KW-1185">Reference proteome</keyword>
<comment type="caution">
    <text evidence="3">The sequence shown here is derived from an EMBL/GenBank/DDBJ whole genome shotgun (WGS) entry which is preliminary data.</text>
</comment>
<evidence type="ECO:0000313" key="3">
    <source>
        <dbReference type="EMBL" id="KAK9500823.1"/>
    </source>
</evidence>
<dbReference type="AlphaFoldDB" id="A0AAW1CVE8"/>
<feature type="compositionally biased region" description="Polar residues" evidence="1">
    <location>
        <begin position="291"/>
        <end position="311"/>
    </location>
</feature>
<feature type="compositionally biased region" description="Basic and acidic residues" evidence="1">
    <location>
        <begin position="435"/>
        <end position="446"/>
    </location>
</feature>
<feature type="compositionally biased region" description="Low complexity" evidence="1">
    <location>
        <begin position="312"/>
        <end position="341"/>
    </location>
</feature>
<proteinExistence type="predicted"/>
<accession>A0AAW1CVE8</accession>
<feature type="region of interest" description="Disordered" evidence="1">
    <location>
        <begin position="11"/>
        <end position="89"/>
    </location>
</feature>
<feature type="signal peptide" evidence="2">
    <location>
        <begin position="1"/>
        <end position="15"/>
    </location>
</feature>
<dbReference type="EMBL" id="JAPXFL010000010">
    <property type="protein sequence ID" value="KAK9500823.1"/>
    <property type="molecule type" value="Genomic_DNA"/>
</dbReference>
<reference evidence="3 4" key="1">
    <citation type="submission" date="2022-12" db="EMBL/GenBank/DDBJ databases">
        <title>Chromosome-level genome assembly of true bugs.</title>
        <authorList>
            <person name="Ma L."/>
            <person name="Li H."/>
        </authorList>
    </citation>
    <scope>NUCLEOTIDE SEQUENCE [LARGE SCALE GENOMIC DNA]</scope>
    <source>
        <strain evidence="3">Lab_2022b</strain>
    </source>
</reference>
<name>A0AAW1CVE8_9HEMI</name>
<dbReference type="Proteomes" id="UP001461498">
    <property type="component" value="Unassembled WGS sequence"/>
</dbReference>
<feature type="region of interest" description="Disordered" evidence="1">
    <location>
        <begin position="357"/>
        <end position="461"/>
    </location>
</feature>
<protein>
    <submittedName>
        <fullName evidence="3">Uncharacterized protein</fullName>
    </submittedName>
</protein>
<feature type="compositionally biased region" description="Basic and acidic residues" evidence="1">
    <location>
        <begin position="47"/>
        <end position="58"/>
    </location>
</feature>
<evidence type="ECO:0000256" key="1">
    <source>
        <dbReference type="SAM" id="MobiDB-lite"/>
    </source>
</evidence>
<feature type="chain" id="PRO_5043665352" evidence="2">
    <location>
        <begin position="16"/>
        <end position="480"/>
    </location>
</feature>
<feature type="compositionally biased region" description="Acidic residues" evidence="1">
    <location>
        <begin position="14"/>
        <end position="46"/>
    </location>
</feature>
<feature type="compositionally biased region" description="Low complexity" evidence="1">
    <location>
        <begin position="366"/>
        <end position="380"/>
    </location>
</feature>